<evidence type="ECO:0000256" key="1">
    <source>
        <dbReference type="SAM" id="Phobius"/>
    </source>
</evidence>
<comment type="caution">
    <text evidence="2">The sequence shown here is derived from an EMBL/GenBank/DDBJ whole genome shotgun (WGS) entry which is preliminary data.</text>
</comment>
<reference evidence="2 3" key="1">
    <citation type="journal article" date="2016" name="Nat. Commun.">
        <title>Thousands of microbial genomes shed light on interconnected biogeochemical processes in an aquifer system.</title>
        <authorList>
            <person name="Anantharaman K."/>
            <person name="Brown C.T."/>
            <person name="Hug L.A."/>
            <person name="Sharon I."/>
            <person name="Castelle C.J."/>
            <person name="Probst A.J."/>
            <person name="Thomas B.C."/>
            <person name="Singh A."/>
            <person name="Wilkins M.J."/>
            <person name="Karaoz U."/>
            <person name="Brodie E.L."/>
            <person name="Williams K.H."/>
            <person name="Hubbard S.S."/>
            <person name="Banfield J.F."/>
        </authorList>
    </citation>
    <scope>NUCLEOTIDE SEQUENCE [LARGE SCALE GENOMIC DNA]</scope>
</reference>
<sequence length="333" mass="36048">MFDHVHIVRAKRPKPRASRIGALPAVVMALSFIAMVAVGSMYTNASRMVPISEAQTLPSVSVRILTVGDVERFVPPLVDRELATVEITVRDQAADLTRFSFLLDGVYDPAAIQSIRMTINGIQVGETVLPGRDGRILFPVATAHLKPGVHSVSARITTSPEYSFTAFQATFDPANDITLETADGVVPVSFVLPYTTRLMALIPAGAIGAFVLPREEQGTGTPSARVFLYAEGEDMYLRSLAFSAAQDMTGERIDIFQEEFFIGTARFSGPRARIELEGDPVRLLNKKNTEFTVLFADGAQPGQSVTLDTIEADGFTSGSAISYRPNLQLLPAP</sequence>
<dbReference type="AlphaFoldDB" id="A0A1G2BNG2"/>
<evidence type="ECO:0000313" key="3">
    <source>
        <dbReference type="Proteomes" id="UP000178248"/>
    </source>
</evidence>
<keyword evidence="1" id="KW-0472">Membrane</keyword>
<feature type="transmembrane region" description="Helical" evidence="1">
    <location>
        <begin position="20"/>
        <end position="42"/>
    </location>
</feature>
<evidence type="ECO:0000313" key="2">
    <source>
        <dbReference type="EMBL" id="OGY90641.1"/>
    </source>
</evidence>
<dbReference type="EMBL" id="MHKM01000039">
    <property type="protein sequence ID" value="OGY90641.1"/>
    <property type="molecule type" value="Genomic_DNA"/>
</dbReference>
<keyword evidence="1" id="KW-0812">Transmembrane</keyword>
<name>A0A1G2BNG2_9BACT</name>
<gene>
    <name evidence="2" type="ORF">A3B30_00825</name>
</gene>
<dbReference type="STRING" id="1798551.A3B30_00825"/>
<accession>A0A1G2BNG2</accession>
<organism evidence="2 3">
    <name type="scientific">Candidatus Komeilibacteria bacterium RIFCSPLOWO2_01_FULL_52_15</name>
    <dbReference type="NCBI Taxonomy" id="1798551"/>
    <lineage>
        <taxon>Bacteria</taxon>
        <taxon>Candidatus Komeiliibacteriota</taxon>
    </lineage>
</organism>
<keyword evidence="1" id="KW-1133">Transmembrane helix</keyword>
<dbReference type="Proteomes" id="UP000178248">
    <property type="component" value="Unassembled WGS sequence"/>
</dbReference>
<proteinExistence type="predicted"/>
<protein>
    <submittedName>
        <fullName evidence="2">Uncharacterized protein</fullName>
    </submittedName>
</protein>